<dbReference type="InParanoid" id="A0A067PKF5"/>
<name>A0A067PKF5_9AGAM</name>
<evidence type="ECO:0000256" key="2">
    <source>
        <dbReference type="SAM" id="Phobius"/>
    </source>
</evidence>
<organism evidence="4 5">
    <name type="scientific">Jaapia argillacea MUCL 33604</name>
    <dbReference type="NCBI Taxonomy" id="933084"/>
    <lineage>
        <taxon>Eukaryota</taxon>
        <taxon>Fungi</taxon>
        <taxon>Dikarya</taxon>
        <taxon>Basidiomycota</taxon>
        <taxon>Agaricomycotina</taxon>
        <taxon>Agaricomycetes</taxon>
        <taxon>Agaricomycetidae</taxon>
        <taxon>Jaapiales</taxon>
        <taxon>Jaapiaceae</taxon>
        <taxon>Jaapia</taxon>
    </lineage>
</organism>
<feature type="compositionally biased region" description="Pro residues" evidence="1">
    <location>
        <begin position="260"/>
        <end position="270"/>
    </location>
</feature>
<dbReference type="STRING" id="933084.A0A067PKF5"/>
<feature type="chain" id="PRO_5001643210" evidence="3">
    <location>
        <begin position="27"/>
        <end position="343"/>
    </location>
</feature>
<feature type="region of interest" description="Disordered" evidence="1">
    <location>
        <begin position="250"/>
        <end position="274"/>
    </location>
</feature>
<keyword evidence="2" id="KW-1133">Transmembrane helix</keyword>
<feature type="transmembrane region" description="Helical" evidence="2">
    <location>
        <begin position="221"/>
        <end position="242"/>
    </location>
</feature>
<keyword evidence="2" id="KW-0812">Transmembrane</keyword>
<keyword evidence="5" id="KW-1185">Reference proteome</keyword>
<proteinExistence type="predicted"/>
<feature type="region of interest" description="Disordered" evidence="1">
    <location>
        <begin position="161"/>
        <end position="217"/>
    </location>
</feature>
<feature type="compositionally biased region" description="Low complexity" evidence="1">
    <location>
        <begin position="166"/>
        <end position="217"/>
    </location>
</feature>
<gene>
    <name evidence="4" type="ORF">JAAARDRAFT_208664</name>
</gene>
<evidence type="ECO:0000313" key="5">
    <source>
        <dbReference type="Proteomes" id="UP000027265"/>
    </source>
</evidence>
<dbReference type="AlphaFoldDB" id="A0A067PKF5"/>
<evidence type="ECO:0000256" key="3">
    <source>
        <dbReference type="SAM" id="SignalP"/>
    </source>
</evidence>
<protein>
    <submittedName>
        <fullName evidence="4">Uncharacterized protein</fullName>
    </submittedName>
</protein>
<evidence type="ECO:0000256" key="1">
    <source>
        <dbReference type="SAM" id="MobiDB-lite"/>
    </source>
</evidence>
<dbReference type="OrthoDB" id="2576311at2759"/>
<dbReference type="HOGENOM" id="CLU_053888_0_0_1"/>
<evidence type="ECO:0000313" key="4">
    <source>
        <dbReference type="EMBL" id="KDQ55309.1"/>
    </source>
</evidence>
<feature type="signal peptide" evidence="3">
    <location>
        <begin position="1"/>
        <end position="26"/>
    </location>
</feature>
<dbReference type="Proteomes" id="UP000027265">
    <property type="component" value="Unassembled WGS sequence"/>
</dbReference>
<dbReference type="EMBL" id="KL197725">
    <property type="protein sequence ID" value="KDQ55309.1"/>
    <property type="molecule type" value="Genomic_DNA"/>
</dbReference>
<sequence length="343" mass="35806">MAVLLPFSLSLSILGYLFALPYEVLAQTPPGSSICTLNSPELPTVNSKGQDLCFIAHTALGMCTGDWLWLGAFKPSTYYYTPPSGGCQCSIVIYNLVSSCGWCQGAVWELWSEWAVNCTTSQITKGIPLNATVPYPAWAYIDPTLEGSRGAFNVSNAIQVGDQPESSTASPPSSTSTVASPTTKPTISTASTVSSSSTITPSSTASPSPTAVTKTSKKGSIAGGVVVAVVSIAAACGVLMWYMRRKNRAMETDESDHESPPLPAPTPSPPAMSQKPYVYYDPNDPTTFPKSPDSSVTFQVGSPIGLYGPSTIQPGVAYSSVPFSPVSGGGPIHPVHPGLPQLG</sequence>
<accession>A0A067PKF5</accession>
<keyword evidence="3" id="KW-0732">Signal</keyword>
<keyword evidence="2" id="KW-0472">Membrane</keyword>
<reference evidence="5" key="1">
    <citation type="journal article" date="2014" name="Proc. Natl. Acad. Sci. U.S.A.">
        <title>Extensive sampling of basidiomycete genomes demonstrates inadequacy of the white-rot/brown-rot paradigm for wood decay fungi.</title>
        <authorList>
            <person name="Riley R."/>
            <person name="Salamov A.A."/>
            <person name="Brown D.W."/>
            <person name="Nagy L.G."/>
            <person name="Floudas D."/>
            <person name="Held B.W."/>
            <person name="Levasseur A."/>
            <person name="Lombard V."/>
            <person name="Morin E."/>
            <person name="Otillar R."/>
            <person name="Lindquist E.A."/>
            <person name="Sun H."/>
            <person name="LaButti K.M."/>
            <person name="Schmutz J."/>
            <person name="Jabbour D."/>
            <person name="Luo H."/>
            <person name="Baker S.E."/>
            <person name="Pisabarro A.G."/>
            <person name="Walton J.D."/>
            <person name="Blanchette R.A."/>
            <person name="Henrissat B."/>
            <person name="Martin F."/>
            <person name="Cullen D."/>
            <person name="Hibbett D.S."/>
            <person name="Grigoriev I.V."/>
        </authorList>
    </citation>
    <scope>NUCLEOTIDE SEQUENCE [LARGE SCALE GENOMIC DNA]</scope>
    <source>
        <strain evidence="5">MUCL 33604</strain>
    </source>
</reference>